<organism evidence="3 4">
    <name type="scientific">Oryza rufipogon</name>
    <name type="common">Brownbeard rice</name>
    <name type="synonym">Asian wild rice</name>
    <dbReference type="NCBI Taxonomy" id="4529"/>
    <lineage>
        <taxon>Eukaryota</taxon>
        <taxon>Viridiplantae</taxon>
        <taxon>Streptophyta</taxon>
        <taxon>Embryophyta</taxon>
        <taxon>Tracheophyta</taxon>
        <taxon>Spermatophyta</taxon>
        <taxon>Magnoliopsida</taxon>
        <taxon>Liliopsida</taxon>
        <taxon>Poales</taxon>
        <taxon>Poaceae</taxon>
        <taxon>BOP clade</taxon>
        <taxon>Oryzoideae</taxon>
        <taxon>Oryzeae</taxon>
        <taxon>Oryzinae</taxon>
        <taxon>Oryza</taxon>
    </lineage>
</organism>
<dbReference type="AlphaFoldDB" id="A0A0E0QN43"/>
<feature type="transmembrane region" description="Helical" evidence="2">
    <location>
        <begin position="175"/>
        <end position="194"/>
    </location>
</feature>
<feature type="compositionally biased region" description="Acidic residues" evidence="1">
    <location>
        <begin position="120"/>
        <end position="131"/>
    </location>
</feature>
<feature type="region of interest" description="Disordered" evidence="1">
    <location>
        <begin position="108"/>
        <end position="134"/>
    </location>
</feature>
<proteinExistence type="predicted"/>
<dbReference type="Proteomes" id="UP000008022">
    <property type="component" value="Unassembled WGS sequence"/>
</dbReference>
<evidence type="ECO:0000256" key="1">
    <source>
        <dbReference type="SAM" id="MobiDB-lite"/>
    </source>
</evidence>
<reference evidence="4" key="1">
    <citation type="submission" date="2013-06" db="EMBL/GenBank/DDBJ databases">
        <authorList>
            <person name="Zhao Q."/>
        </authorList>
    </citation>
    <scope>NUCLEOTIDE SEQUENCE</scope>
    <source>
        <strain evidence="4">cv. W1943</strain>
    </source>
</reference>
<dbReference type="EnsemblPlants" id="ORUFI09G01380.1">
    <property type="protein sequence ID" value="ORUFI09G01380.1"/>
    <property type="gene ID" value="ORUFI09G01380"/>
</dbReference>
<evidence type="ECO:0000256" key="2">
    <source>
        <dbReference type="SAM" id="Phobius"/>
    </source>
</evidence>
<reference evidence="3" key="2">
    <citation type="submission" date="2015-06" db="UniProtKB">
        <authorList>
            <consortium name="EnsemblPlants"/>
        </authorList>
    </citation>
    <scope>IDENTIFICATION</scope>
</reference>
<keyword evidence="2" id="KW-0812">Transmembrane</keyword>
<keyword evidence="4" id="KW-1185">Reference proteome</keyword>
<sequence length="283" mass="30532">MDFLGTLRVRFHFMSEFVRSGRENNYCGGTEAISYISRDNECLSELFGALCEHCKVKEGTMLHWLFPGKDLASGLRALLDDMIVLMNLVWLKGTIFIDVSDGDGDNSYYDAEKEDANADSSEEEEANDENEAEHMGIVVGDVEPIASREDSEGDIIYMQTLMMCSTSISPRMTRVLATAAAVVLTVVLAVVAVASADHGGGHGSGVGLAAWWRRATTQRFAEEEAGVDGSGDDIDGCRGGGNVGGWGSLVTSSGGGEGVGCEVRMATARWLGVRQLRLQWWSL</sequence>
<dbReference type="STRING" id="4529.A0A0E0QN43"/>
<dbReference type="OMA" id="EMADYIC"/>
<protein>
    <submittedName>
        <fullName evidence="3">Uncharacterized protein</fullName>
    </submittedName>
</protein>
<dbReference type="Gramene" id="ORUFI09G01380.1">
    <property type="protein sequence ID" value="ORUFI09G01380.1"/>
    <property type="gene ID" value="ORUFI09G01380"/>
</dbReference>
<accession>A0A0E0QN43</accession>
<keyword evidence="2" id="KW-1133">Transmembrane helix</keyword>
<name>A0A0E0QN43_ORYRU</name>
<dbReference type="HOGENOM" id="CLU_984792_0_0_1"/>
<evidence type="ECO:0000313" key="4">
    <source>
        <dbReference type="Proteomes" id="UP000008022"/>
    </source>
</evidence>
<keyword evidence="2" id="KW-0472">Membrane</keyword>
<evidence type="ECO:0000313" key="3">
    <source>
        <dbReference type="EnsemblPlants" id="ORUFI09G01380.1"/>
    </source>
</evidence>